<evidence type="ECO:0000259" key="11">
    <source>
        <dbReference type="Pfam" id="PF08212"/>
    </source>
</evidence>
<keyword evidence="8" id="KW-1015">Disulfide bond</keyword>
<dbReference type="InterPro" id="IPR003057">
    <property type="entry name" value="Invtbrt_color"/>
</dbReference>
<keyword evidence="5" id="KW-0964">Secreted</keyword>
<dbReference type="eggNOG" id="KOG4824">
    <property type="taxonomic scope" value="Eukaryota"/>
</dbReference>
<evidence type="ECO:0000256" key="6">
    <source>
        <dbReference type="ARBA" id="ARBA00022729"/>
    </source>
</evidence>
<evidence type="ECO:0000256" key="7">
    <source>
        <dbReference type="ARBA" id="ARBA00023121"/>
    </source>
</evidence>
<dbReference type="OrthoDB" id="10048091at2759"/>
<comment type="subcellular location">
    <subcellularLocation>
        <location evidence="1">Secreted</location>
    </subcellularLocation>
</comment>
<keyword evidence="13" id="KW-1185">Reference proteome</keyword>
<evidence type="ECO:0000256" key="4">
    <source>
        <dbReference type="ARBA" id="ARBA00022448"/>
    </source>
</evidence>
<dbReference type="PRINTS" id="PR01273">
    <property type="entry name" value="INVTBRTCOLOR"/>
</dbReference>
<comment type="similarity">
    <text evidence="2 10">Belongs to the calycin superfamily. Lipocalin family.</text>
</comment>
<organism evidence="12 13">
    <name type="scientific">Tetranychus urticae</name>
    <name type="common">Two-spotted spider mite</name>
    <dbReference type="NCBI Taxonomy" id="32264"/>
    <lineage>
        <taxon>Eukaryota</taxon>
        <taxon>Metazoa</taxon>
        <taxon>Ecdysozoa</taxon>
        <taxon>Arthropoda</taxon>
        <taxon>Chelicerata</taxon>
        <taxon>Arachnida</taxon>
        <taxon>Acari</taxon>
        <taxon>Acariformes</taxon>
        <taxon>Trombidiformes</taxon>
        <taxon>Prostigmata</taxon>
        <taxon>Eleutherengona</taxon>
        <taxon>Raphignathae</taxon>
        <taxon>Tetranychoidea</taxon>
        <taxon>Tetranychidae</taxon>
        <taxon>Tetranychus</taxon>
    </lineage>
</organism>
<name>T1JR61_TETUR</name>
<feature type="chain" id="PRO_5013438087" description="Apolipoprotein D" evidence="10">
    <location>
        <begin position="21"/>
        <end position="191"/>
    </location>
</feature>
<evidence type="ECO:0000313" key="12">
    <source>
        <dbReference type="EnsemblMetazoa" id="tetur01g05740.1"/>
    </source>
</evidence>
<evidence type="ECO:0000256" key="3">
    <source>
        <dbReference type="ARBA" id="ARBA00019890"/>
    </source>
</evidence>
<evidence type="ECO:0000256" key="5">
    <source>
        <dbReference type="ARBA" id="ARBA00022525"/>
    </source>
</evidence>
<dbReference type="EnsemblMetazoa" id="tetur01g05740.1">
    <property type="protein sequence ID" value="tetur01g05740.1"/>
    <property type="gene ID" value="tetur01g05740"/>
</dbReference>
<dbReference type="GO" id="GO:0005737">
    <property type="term" value="C:cytoplasm"/>
    <property type="evidence" value="ECO:0007669"/>
    <property type="project" value="TreeGrafter"/>
</dbReference>
<dbReference type="OMA" id="WILYVDD"/>
<dbReference type="InterPro" id="IPR012674">
    <property type="entry name" value="Calycin"/>
</dbReference>
<proteinExistence type="inferred from homology"/>
<dbReference type="GO" id="GO:0006629">
    <property type="term" value="P:lipid metabolic process"/>
    <property type="evidence" value="ECO:0007669"/>
    <property type="project" value="TreeGrafter"/>
</dbReference>
<protein>
    <recommendedName>
        <fullName evidence="3">Apolipoprotein D</fullName>
    </recommendedName>
</protein>
<keyword evidence="4" id="KW-0813">Transport</keyword>
<dbReference type="InterPro" id="IPR022271">
    <property type="entry name" value="Lipocalin_ApoD"/>
</dbReference>
<dbReference type="GO" id="GO:0000302">
    <property type="term" value="P:response to reactive oxygen species"/>
    <property type="evidence" value="ECO:0007669"/>
    <property type="project" value="TreeGrafter"/>
</dbReference>
<dbReference type="InterPro" id="IPR022272">
    <property type="entry name" value="Lipocalin_CS"/>
</dbReference>
<reference evidence="12" key="2">
    <citation type="submission" date="2015-06" db="UniProtKB">
        <authorList>
            <consortium name="EnsemblMetazoa"/>
        </authorList>
    </citation>
    <scope>IDENTIFICATION</scope>
</reference>
<dbReference type="Gene3D" id="2.40.128.20">
    <property type="match status" value="1"/>
</dbReference>
<evidence type="ECO:0000256" key="2">
    <source>
        <dbReference type="ARBA" id="ARBA00006889"/>
    </source>
</evidence>
<dbReference type="HOGENOM" id="CLU_068449_2_1_1"/>
<gene>
    <name evidence="12" type="primary">107365872</name>
</gene>
<accession>T1JR61</accession>
<evidence type="ECO:0000256" key="1">
    <source>
        <dbReference type="ARBA" id="ARBA00004613"/>
    </source>
</evidence>
<dbReference type="FunFam" id="2.40.128.20:FF:000003">
    <property type="entry name" value="Apolipoprotein D"/>
    <property type="match status" value="1"/>
</dbReference>
<evidence type="ECO:0000256" key="9">
    <source>
        <dbReference type="ARBA" id="ARBA00023180"/>
    </source>
</evidence>
<dbReference type="EMBL" id="CAEY01000445">
    <property type="status" value="NOT_ANNOTATED_CDS"/>
    <property type="molecule type" value="Genomic_DNA"/>
</dbReference>
<dbReference type="PANTHER" id="PTHR10612">
    <property type="entry name" value="APOLIPOPROTEIN D"/>
    <property type="match status" value="1"/>
</dbReference>
<keyword evidence="9" id="KW-0325">Glycoprotein</keyword>
<dbReference type="SUPFAM" id="SSF50814">
    <property type="entry name" value="Lipocalins"/>
    <property type="match status" value="1"/>
</dbReference>
<evidence type="ECO:0000313" key="13">
    <source>
        <dbReference type="Proteomes" id="UP000015104"/>
    </source>
</evidence>
<evidence type="ECO:0000256" key="8">
    <source>
        <dbReference type="ARBA" id="ARBA00023157"/>
    </source>
</evidence>
<dbReference type="PANTHER" id="PTHR10612:SF34">
    <property type="entry name" value="APOLIPOPROTEIN D"/>
    <property type="match status" value="1"/>
</dbReference>
<feature type="signal peptide" evidence="10">
    <location>
        <begin position="1"/>
        <end position="20"/>
    </location>
</feature>
<evidence type="ECO:0000256" key="10">
    <source>
        <dbReference type="PIRNR" id="PIRNR036893"/>
    </source>
</evidence>
<sequence length="191" mass="21084">MNQLALISLIVLSSTLSVYAYPQLGSSLSPGRCPQTTEIEGGFNLTQYLGKWYEIKRTGLVFEFGQRCVKAEYKLDSDGNVAVNNSGVNLVNFEVYSVGTAKPGTQSNVFAVTFFPLSPSSQYWIVDTDYETYSLVVSCNDVLGLFNLKDAWILSRKPKLDEEIVKRLVDKLGKLGVPSSLLSTTTQNCDK</sequence>
<keyword evidence="7" id="KW-0446">Lipid-binding</keyword>
<dbReference type="InterPro" id="IPR000566">
    <property type="entry name" value="Lipocln_cytosolic_FA-bd_dom"/>
</dbReference>
<feature type="domain" description="Lipocalin/cytosolic fatty-acid binding" evidence="11">
    <location>
        <begin position="44"/>
        <end position="186"/>
    </location>
</feature>
<dbReference type="PRINTS" id="PR00179">
    <property type="entry name" value="LIPOCALIN"/>
</dbReference>
<dbReference type="PROSITE" id="PS00213">
    <property type="entry name" value="LIPOCALIN"/>
    <property type="match status" value="1"/>
</dbReference>
<dbReference type="PIRSF" id="PIRSF036893">
    <property type="entry name" value="Lipocalin_ApoD"/>
    <property type="match status" value="1"/>
</dbReference>
<dbReference type="Pfam" id="PF08212">
    <property type="entry name" value="Lipocalin_2"/>
    <property type="match status" value="1"/>
</dbReference>
<dbReference type="KEGG" id="tut:107365872"/>
<dbReference type="GO" id="GO:0031409">
    <property type="term" value="F:pigment binding"/>
    <property type="evidence" value="ECO:0007669"/>
    <property type="project" value="InterPro"/>
</dbReference>
<keyword evidence="6 10" id="KW-0732">Signal</keyword>
<dbReference type="GO" id="GO:0008289">
    <property type="term" value="F:lipid binding"/>
    <property type="evidence" value="ECO:0007669"/>
    <property type="project" value="UniProtKB-KW"/>
</dbReference>
<reference evidence="13" key="1">
    <citation type="submission" date="2011-08" db="EMBL/GenBank/DDBJ databases">
        <authorList>
            <person name="Rombauts S."/>
        </authorList>
    </citation>
    <scope>NUCLEOTIDE SEQUENCE</scope>
    <source>
        <strain evidence="13">London</strain>
    </source>
</reference>
<dbReference type="AlphaFoldDB" id="T1JR61"/>
<dbReference type="GO" id="GO:0005576">
    <property type="term" value="C:extracellular region"/>
    <property type="evidence" value="ECO:0007669"/>
    <property type="project" value="UniProtKB-SubCell"/>
</dbReference>
<dbReference type="Proteomes" id="UP000015104">
    <property type="component" value="Unassembled WGS sequence"/>
</dbReference>